<dbReference type="Pfam" id="PF09982">
    <property type="entry name" value="LpxR"/>
    <property type="match status" value="1"/>
</dbReference>
<dbReference type="OrthoDB" id="622552at2"/>
<evidence type="ECO:0008006" key="4">
    <source>
        <dbReference type="Google" id="ProtNLM"/>
    </source>
</evidence>
<protein>
    <recommendedName>
        <fullName evidence="4">Lipid A deacylase LpxR family protein</fullName>
    </recommendedName>
</protein>
<dbReference type="InterPro" id="IPR037107">
    <property type="entry name" value="Put_OMP_sf"/>
</dbReference>
<dbReference type="AlphaFoldDB" id="A0A366LEZ0"/>
<feature type="chain" id="PRO_5016975368" description="Lipid A deacylase LpxR family protein" evidence="1">
    <location>
        <begin position="21"/>
        <end position="362"/>
    </location>
</feature>
<keyword evidence="3" id="KW-1185">Reference proteome</keyword>
<dbReference type="InterPro" id="IPR018707">
    <property type="entry name" value="LpxR"/>
</dbReference>
<evidence type="ECO:0000313" key="2">
    <source>
        <dbReference type="EMBL" id="RBQ11712.1"/>
    </source>
</evidence>
<feature type="signal peptide" evidence="1">
    <location>
        <begin position="1"/>
        <end position="20"/>
    </location>
</feature>
<reference evidence="2 3" key="1">
    <citation type="submission" date="2018-07" db="EMBL/GenBank/DDBJ databases">
        <title>A draft genome of a endophytic bacteria, a new species of Pedobacter.</title>
        <authorList>
            <person name="Zhang Z.D."/>
            <person name="Chen Z.J."/>
        </authorList>
    </citation>
    <scope>NUCLEOTIDE SEQUENCE [LARGE SCALE GENOMIC DNA]</scope>
    <source>
        <strain evidence="2 3">RS10</strain>
    </source>
</reference>
<dbReference type="Gene3D" id="2.40.128.140">
    <property type="entry name" value="Outer membrane protein"/>
    <property type="match status" value="1"/>
</dbReference>
<proteinExistence type="predicted"/>
<organism evidence="2 3">
    <name type="scientific">Pedobacter miscanthi</name>
    <dbReference type="NCBI Taxonomy" id="2259170"/>
    <lineage>
        <taxon>Bacteria</taxon>
        <taxon>Pseudomonadati</taxon>
        <taxon>Bacteroidota</taxon>
        <taxon>Sphingobacteriia</taxon>
        <taxon>Sphingobacteriales</taxon>
        <taxon>Sphingobacteriaceae</taxon>
        <taxon>Pedobacter</taxon>
    </lineage>
</organism>
<evidence type="ECO:0000313" key="3">
    <source>
        <dbReference type="Proteomes" id="UP000252081"/>
    </source>
</evidence>
<dbReference type="Proteomes" id="UP000252081">
    <property type="component" value="Unassembled WGS sequence"/>
</dbReference>
<name>A0A366LEZ0_9SPHI</name>
<dbReference type="EMBL" id="QNQU01000001">
    <property type="protein sequence ID" value="RBQ11712.1"/>
    <property type="molecule type" value="Genomic_DNA"/>
</dbReference>
<gene>
    <name evidence="2" type="ORF">DRW42_00065</name>
</gene>
<dbReference type="RefSeq" id="WP_113946794.1">
    <property type="nucleotide sequence ID" value="NZ_QNQU01000001.1"/>
</dbReference>
<comment type="caution">
    <text evidence="2">The sequence shown here is derived from an EMBL/GenBank/DDBJ whole genome shotgun (WGS) entry which is preliminary data.</text>
</comment>
<keyword evidence="1" id="KW-0732">Signal</keyword>
<evidence type="ECO:0000256" key="1">
    <source>
        <dbReference type="SAM" id="SignalP"/>
    </source>
</evidence>
<accession>A0A366LEZ0</accession>
<sequence>MKKTLLLPILLLLLSTSAQSQNLIDPTKSVMLYTDEDFKPVQIFGKANDQNYTMGFGLGFSSQWLHKSWVLFPNEIISSLFIRKDKKQDTDIVRLSPSLTLNGTAFTPLDLRRRDAVIGDRPYAFLLTLSTKELFLNTDKKSLITTEFSYGLMGTKIGQWVQTKIHHMIKDTANTPIPMGWDNQISKGGEPTFLYSLKYEKLLSSVKLAEIKNLFELKYGVEAMIGYYTGVAGNLGIRFGLLDPANWYKGTSQLNNQHGITKATPRSHIEAYVFANARPMYKIYNELLNGGFRSSVYTLSFDEVQQASVEWNFGIGLAFPGKRNNTFAVNWMLNAGRTSELNTAFSRSHQWGTINLTYNFGG</sequence>